<dbReference type="FunFam" id="1.10.45.10:FF:000001">
    <property type="entry name" value="D-lactate dehydrogenase mitochondrial"/>
    <property type="match status" value="1"/>
</dbReference>
<sequence length="1009" mass="111074">MIQVVTSRRVGDASARRAAIRFLSTVSCEPLRGPTPDDVKHFRAMMGNRESCILTTMCGGDENDLDPYNIDWTRRFRGSSRLVLSPRCTREVSSILKYCNQALIGVVTQGGNTGLCGGATPVGDELILSLKKMDSIYGIDETSGILTCDSGAIIQNLQDYAEIRGLEAVLADGQVLHLNMQVDDNGAVGGVNLKDNTGYDLKHLFIGSEGTLGVITKVAIECPPLPSSKHAAMLVCDGYADVLRVVKEARNELGEVLSALEVMDLNTMSCVKRAFVNSGRESQLLDEIVDGSGQASQQPIFLLIEAQGSSEEHDASKMDTFLTNLFETESIQNGFLAQDTKQLQEMWELREACNPSVASTGFVYKFDVSIPVPFFFDTAQEVESKLVENGIEGVTVCVWGHLGDGNAHINIVKANSFDKDIDLAKIAESVVFQSVLKRQGSISAEHGLGQTKNEYLRDIKSDAELEIMRQLKSLFDPHGIMNPMKTFGLGAWVRHSKPAPKSVEAFDTEPRTAEPRPCEDRPGPGQQAQLCAVCKRNTSRYACPKCNAPYCCVTCYRAHGELCTEAFYRSHRTCSLAGRHANDLRGVLARLNSDVNDNLDNVENREESLSNMVKNGAVGLLSSDLTEFGSNNNSMLIGNGNNSQISDEDLAELASYVLQNDDSEGDDSEDLLRTIPPHLLYAFERALIAADSSERSIDDCQGGLENTCVPFAPKVNDVPDGVCEERNTRTKWWLQDDEHLSAGLSLDERILSIPNLCSRATPPNIALRYNILEVLFATALVIRASCNAKETARDDDIVDEIALLLSQSQVLSSDRRYTSVDEVLSSCSEHFVTMKKTMPHSMLNVISPADDGDRVISWEKLATDVTEISSNRRFVLRMLFDAKDICRDGLSFVKSQLKETGSAQSHEELEGSKRIIKLAAKKIEYFLSWISRFWTPESAQHISEEVKSFVRDWKPDVRRESSALETLIGGIYIGGDELAEAPGADLLTIGEDVPDIQLISVSTTRRKRD</sequence>
<keyword evidence="6" id="KW-0862">Zinc</keyword>
<dbReference type="PANTHER" id="PTHR43716:SF1">
    <property type="entry name" value="D-2-HYDROXYGLUTARATE DEHYDROGENASE, MITOCHONDRIAL"/>
    <property type="match status" value="1"/>
</dbReference>
<keyword evidence="6" id="KW-0479">Metal-binding</keyword>
<dbReference type="SUPFAM" id="SSF55103">
    <property type="entry name" value="FAD-linked oxidases, C-terminal domain"/>
    <property type="match status" value="1"/>
</dbReference>
<keyword evidence="11" id="KW-1185">Reference proteome</keyword>
<name>K0RG55_THAOC</name>
<dbReference type="InterPro" id="IPR004113">
    <property type="entry name" value="FAD-bd_oxidored_4_C"/>
</dbReference>
<dbReference type="InterPro" id="IPR051264">
    <property type="entry name" value="FAD-oxidored/transferase_4"/>
</dbReference>
<dbReference type="AlphaFoldDB" id="K0RG55"/>
<dbReference type="Gene3D" id="3.30.60.190">
    <property type="match status" value="1"/>
</dbReference>
<dbReference type="SUPFAM" id="SSF144232">
    <property type="entry name" value="HIT/MYND zinc finger-like"/>
    <property type="match status" value="1"/>
</dbReference>
<keyword evidence="4" id="KW-0274">FAD</keyword>
<evidence type="ECO:0000256" key="3">
    <source>
        <dbReference type="ARBA" id="ARBA00022630"/>
    </source>
</evidence>
<evidence type="ECO:0000256" key="7">
    <source>
        <dbReference type="SAM" id="MobiDB-lite"/>
    </source>
</evidence>
<dbReference type="FunFam" id="3.30.43.10:FF:000011">
    <property type="entry name" value="D-lactate dehydrogenase (Cytochrome)"/>
    <property type="match status" value="1"/>
</dbReference>
<accession>K0RG55</accession>
<comment type="cofactor">
    <cofactor evidence="1">
        <name>FAD</name>
        <dbReference type="ChEBI" id="CHEBI:57692"/>
    </cofactor>
</comment>
<dbReference type="Gene3D" id="3.30.70.2740">
    <property type="match status" value="1"/>
</dbReference>
<keyword evidence="5" id="KW-0560">Oxidoreductase</keyword>
<comment type="caution">
    <text evidence="10">The sequence shown here is derived from an EMBL/GenBank/DDBJ whole genome shotgun (WGS) entry which is preliminary data.</text>
</comment>
<feature type="domain" description="FAD-binding PCMH-type" evidence="9">
    <location>
        <begin position="76"/>
        <end position="256"/>
    </location>
</feature>
<dbReference type="PANTHER" id="PTHR43716">
    <property type="entry name" value="D-2-HYDROXYGLUTARATE DEHYDROGENASE, MITOCHONDRIAL"/>
    <property type="match status" value="1"/>
</dbReference>
<dbReference type="FunFam" id="3.30.70.2190:FF:000001">
    <property type="entry name" value="D-2-hydroxyglutarate dehydrogenase mitochondrial"/>
    <property type="match status" value="1"/>
</dbReference>
<dbReference type="InterPro" id="IPR036318">
    <property type="entry name" value="FAD-bd_PCMH-like_sf"/>
</dbReference>
<dbReference type="PROSITE" id="PS51083">
    <property type="entry name" value="ZF_HIT"/>
    <property type="match status" value="1"/>
</dbReference>
<protein>
    <recommendedName>
        <fullName evidence="12">HIT-type domain-containing protein</fullName>
    </recommendedName>
</protein>
<dbReference type="GO" id="GO:0016491">
    <property type="term" value="F:oxidoreductase activity"/>
    <property type="evidence" value="ECO:0007669"/>
    <property type="project" value="UniProtKB-KW"/>
</dbReference>
<dbReference type="InterPro" id="IPR006094">
    <property type="entry name" value="Oxid_FAD_bind_N"/>
</dbReference>
<dbReference type="SUPFAM" id="SSF56176">
    <property type="entry name" value="FAD-binding/transporter-associated domain-like"/>
    <property type="match status" value="1"/>
</dbReference>
<evidence type="ECO:0000259" key="9">
    <source>
        <dbReference type="PROSITE" id="PS51387"/>
    </source>
</evidence>
<dbReference type="Pfam" id="PF04438">
    <property type="entry name" value="zf-HIT"/>
    <property type="match status" value="1"/>
</dbReference>
<dbReference type="Gene3D" id="1.10.45.10">
    <property type="entry name" value="Vanillyl-alcohol Oxidase, Chain A, domain 4"/>
    <property type="match status" value="1"/>
</dbReference>
<dbReference type="InterPro" id="IPR016164">
    <property type="entry name" value="FAD-linked_Oxase-like_C"/>
</dbReference>
<keyword evidence="3" id="KW-0285">Flavoprotein</keyword>
<dbReference type="GO" id="GO:0071949">
    <property type="term" value="F:FAD binding"/>
    <property type="evidence" value="ECO:0007669"/>
    <property type="project" value="InterPro"/>
</dbReference>
<evidence type="ECO:0000256" key="6">
    <source>
        <dbReference type="PROSITE-ProRule" id="PRU00453"/>
    </source>
</evidence>
<dbReference type="OrthoDB" id="5332616at2759"/>
<feature type="domain" description="HIT-type" evidence="8">
    <location>
        <begin position="531"/>
        <end position="563"/>
    </location>
</feature>
<reference evidence="10 11" key="1">
    <citation type="journal article" date="2012" name="Genome Biol.">
        <title>Genome and low-iron response of an oceanic diatom adapted to chronic iron limitation.</title>
        <authorList>
            <person name="Lommer M."/>
            <person name="Specht M."/>
            <person name="Roy A.S."/>
            <person name="Kraemer L."/>
            <person name="Andreson R."/>
            <person name="Gutowska M.A."/>
            <person name="Wolf J."/>
            <person name="Bergner S.V."/>
            <person name="Schilhabel M.B."/>
            <person name="Klostermeier U.C."/>
            <person name="Beiko R.G."/>
            <person name="Rosenstiel P."/>
            <person name="Hippler M."/>
            <person name="Laroche J."/>
        </authorList>
    </citation>
    <scope>NUCLEOTIDE SEQUENCE [LARGE SCALE GENOMIC DNA]</scope>
    <source>
        <strain evidence="10 11">CCMP1005</strain>
    </source>
</reference>
<keyword evidence="6" id="KW-0863">Zinc-finger</keyword>
<evidence type="ECO:0008006" key="12">
    <source>
        <dbReference type="Google" id="ProtNLM"/>
    </source>
</evidence>
<dbReference type="InterPro" id="IPR016167">
    <property type="entry name" value="FAD-bd_PCMH_sub1"/>
</dbReference>
<proteinExistence type="inferred from homology"/>
<feature type="compositionally biased region" description="Basic and acidic residues" evidence="7">
    <location>
        <begin position="508"/>
        <end position="522"/>
    </location>
</feature>
<dbReference type="Gene3D" id="3.30.43.10">
    <property type="entry name" value="Uridine Diphospho-n-acetylenolpyruvylglucosamine Reductase, domain 2"/>
    <property type="match status" value="1"/>
</dbReference>
<dbReference type="EMBL" id="AGNL01046418">
    <property type="protein sequence ID" value="EJK47971.1"/>
    <property type="molecule type" value="Genomic_DNA"/>
</dbReference>
<dbReference type="Proteomes" id="UP000266841">
    <property type="component" value="Unassembled WGS sequence"/>
</dbReference>
<feature type="region of interest" description="Disordered" evidence="7">
    <location>
        <begin position="501"/>
        <end position="522"/>
    </location>
</feature>
<dbReference type="GO" id="GO:0008270">
    <property type="term" value="F:zinc ion binding"/>
    <property type="evidence" value="ECO:0007669"/>
    <property type="project" value="UniProtKB-UniRule"/>
</dbReference>
<evidence type="ECO:0000313" key="11">
    <source>
        <dbReference type="Proteomes" id="UP000266841"/>
    </source>
</evidence>
<comment type="similarity">
    <text evidence="2">Belongs to the FAD-binding oxidoreductase/transferase type 4 family.</text>
</comment>
<dbReference type="CDD" id="cd23024">
    <property type="entry name" value="zf-HIT_ZNHIT2-3"/>
    <property type="match status" value="1"/>
</dbReference>
<dbReference type="GO" id="GO:0005739">
    <property type="term" value="C:mitochondrion"/>
    <property type="evidence" value="ECO:0007669"/>
    <property type="project" value="TreeGrafter"/>
</dbReference>
<dbReference type="InterPro" id="IPR016166">
    <property type="entry name" value="FAD-bd_PCMH"/>
</dbReference>
<dbReference type="InterPro" id="IPR016169">
    <property type="entry name" value="FAD-bd_PCMH_sub2"/>
</dbReference>
<evidence type="ECO:0000313" key="10">
    <source>
        <dbReference type="EMBL" id="EJK47971.1"/>
    </source>
</evidence>
<dbReference type="Pfam" id="PF02913">
    <property type="entry name" value="FAD-oxidase_C"/>
    <property type="match status" value="1"/>
</dbReference>
<dbReference type="InterPro" id="IPR007529">
    <property type="entry name" value="Znf_HIT"/>
</dbReference>
<evidence type="ECO:0000256" key="1">
    <source>
        <dbReference type="ARBA" id="ARBA00001974"/>
    </source>
</evidence>
<gene>
    <name evidence="10" type="ORF">THAOC_33271</name>
</gene>
<evidence type="ECO:0000256" key="2">
    <source>
        <dbReference type="ARBA" id="ARBA00008000"/>
    </source>
</evidence>
<evidence type="ECO:0000256" key="5">
    <source>
        <dbReference type="ARBA" id="ARBA00023002"/>
    </source>
</evidence>
<organism evidence="10 11">
    <name type="scientific">Thalassiosira oceanica</name>
    <name type="common">Marine diatom</name>
    <dbReference type="NCBI Taxonomy" id="159749"/>
    <lineage>
        <taxon>Eukaryota</taxon>
        <taxon>Sar</taxon>
        <taxon>Stramenopiles</taxon>
        <taxon>Ochrophyta</taxon>
        <taxon>Bacillariophyta</taxon>
        <taxon>Coscinodiscophyceae</taxon>
        <taxon>Thalassiosirophycidae</taxon>
        <taxon>Thalassiosirales</taxon>
        <taxon>Thalassiosiraceae</taxon>
        <taxon>Thalassiosira</taxon>
    </lineage>
</organism>
<dbReference type="InterPro" id="IPR016171">
    <property type="entry name" value="Vanillyl_alc_oxidase_C-sub2"/>
</dbReference>
<evidence type="ECO:0000259" key="8">
    <source>
        <dbReference type="PROSITE" id="PS51083"/>
    </source>
</evidence>
<dbReference type="Gene3D" id="3.30.465.10">
    <property type="match status" value="1"/>
</dbReference>
<dbReference type="PROSITE" id="PS51387">
    <property type="entry name" value="FAD_PCMH"/>
    <property type="match status" value="1"/>
</dbReference>
<dbReference type="eggNOG" id="KOG1232">
    <property type="taxonomic scope" value="Eukaryota"/>
</dbReference>
<evidence type="ECO:0000256" key="4">
    <source>
        <dbReference type="ARBA" id="ARBA00022827"/>
    </source>
</evidence>
<dbReference type="Gene3D" id="3.30.70.2190">
    <property type="match status" value="1"/>
</dbReference>
<dbReference type="Pfam" id="PF01565">
    <property type="entry name" value="FAD_binding_4"/>
    <property type="match status" value="1"/>
</dbReference>